<evidence type="ECO:0000256" key="2">
    <source>
        <dbReference type="ARBA" id="ARBA00022679"/>
    </source>
</evidence>
<evidence type="ECO:0000313" key="6">
    <source>
        <dbReference type="EMBL" id="JAC73771.1"/>
    </source>
</evidence>
<keyword evidence="2 3" id="KW-0808">Transferase</keyword>
<evidence type="ECO:0000256" key="3">
    <source>
        <dbReference type="RuleBase" id="RU361155"/>
    </source>
</evidence>
<dbReference type="GO" id="GO:0008146">
    <property type="term" value="F:sulfotransferase activity"/>
    <property type="evidence" value="ECO:0007669"/>
    <property type="project" value="InterPro"/>
</dbReference>
<feature type="compositionally biased region" description="Acidic residues" evidence="4">
    <location>
        <begin position="11"/>
        <end position="21"/>
    </location>
</feature>
<evidence type="ECO:0000256" key="1">
    <source>
        <dbReference type="ARBA" id="ARBA00005771"/>
    </source>
</evidence>
<feature type="domain" description="Sulfotransferase" evidence="5">
    <location>
        <begin position="31"/>
        <end position="81"/>
    </location>
</feature>
<feature type="non-terminal residue" evidence="6">
    <location>
        <position position="1"/>
    </location>
</feature>
<accession>A0A061RT83</accession>
<proteinExistence type="inferred from homology"/>
<evidence type="ECO:0000259" key="5">
    <source>
        <dbReference type="Pfam" id="PF00685"/>
    </source>
</evidence>
<evidence type="ECO:0000256" key="4">
    <source>
        <dbReference type="SAM" id="MobiDB-lite"/>
    </source>
</evidence>
<dbReference type="AlphaFoldDB" id="A0A061RT83"/>
<dbReference type="EMBL" id="GBEZ01012087">
    <property type="protein sequence ID" value="JAC73771.1"/>
    <property type="molecule type" value="Transcribed_RNA"/>
</dbReference>
<feature type="region of interest" description="Disordered" evidence="4">
    <location>
        <begin position="1"/>
        <end position="24"/>
    </location>
</feature>
<name>A0A061RT83_9CHLO</name>
<gene>
    <name evidence="6" type="ORF">TSPGSL018_27931</name>
</gene>
<organism evidence="6">
    <name type="scientific">Tetraselmis sp. GSL018</name>
    <dbReference type="NCBI Taxonomy" id="582737"/>
    <lineage>
        <taxon>Eukaryota</taxon>
        <taxon>Viridiplantae</taxon>
        <taxon>Chlorophyta</taxon>
        <taxon>core chlorophytes</taxon>
        <taxon>Chlorodendrophyceae</taxon>
        <taxon>Chlorodendrales</taxon>
        <taxon>Chlorodendraceae</taxon>
        <taxon>Tetraselmis</taxon>
    </lineage>
</organism>
<comment type="similarity">
    <text evidence="1 3">Belongs to the sulfotransferase 1 family.</text>
</comment>
<protein>
    <recommendedName>
        <fullName evidence="3">Sulfotransferase</fullName>
        <ecNumber evidence="3">2.8.2.-</ecNumber>
    </recommendedName>
</protein>
<reference evidence="6" key="1">
    <citation type="submission" date="2014-05" db="EMBL/GenBank/DDBJ databases">
        <title>The transcriptome of the halophilic microalga Tetraselmis sp. GSL018 isolated from the Great Salt Lake, Utah.</title>
        <authorList>
            <person name="Jinkerson R.E."/>
            <person name="D'Adamo S."/>
            <person name="Posewitz M.C."/>
        </authorList>
    </citation>
    <scope>NUCLEOTIDE SEQUENCE</scope>
    <source>
        <strain evidence="6">GSL018</strain>
    </source>
</reference>
<dbReference type="Gene3D" id="3.40.50.300">
    <property type="entry name" value="P-loop containing nucleotide triphosphate hydrolases"/>
    <property type="match status" value="1"/>
</dbReference>
<dbReference type="PANTHER" id="PTHR11783">
    <property type="entry name" value="SULFOTRANSFERASE SULT"/>
    <property type="match status" value="1"/>
</dbReference>
<sequence>GGDHQLYPEAVELETPEDWPDSESHPFTKWSFKELKSQTRPRLFATHLTADLLPKQLQEHGRLIYVLRNPKDAMVSLHFFRGEAADGWTGNQHGQGSFYRYIAEDC</sequence>
<dbReference type="InterPro" id="IPR027417">
    <property type="entry name" value="P-loop_NTPase"/>
</dbReference>
<dbReference type="SUPFAM" id="SSF52540">
    <property type="entry name" value="P-loop containing nucleoside triphosphate hydrolases"/>
    <property type="match status" value="1"/>
</dbReference>
<dbReference type="InterPro" id="IPR000863">
    <property type="entry name" value="Sulfotransferase_dom"/>
</dbReference>
<feature type="non-terminal residue" evidence="6">
    <location>
        <position position="106"/>
    </location>
</feature>
<dbReference type="Pfam" id="PF00685">
    <property type="entry name" value="Sulfotransfer_1"/>
    <property type="match status" value="1"/>
</dbReference>
<dbReference type="EC" id="2.8.2.-" evidence="3"/>